<keyword evidence="3" id="KW-1185">Reference proteome</keyword>
<organism evidence="2 3">
    <name type="scientific">Orbilia ellipsospora</name>
    <dbReference type="NCBI Taxonomy" id="2528407"/>
    <lineage>
        <taxon>Eukaryota</taxon>
        <taxon>Fungi</taxon>
        <taxon>Dikarya</taxon>
        <taxon>Ascomycota</taxon>
        <taxon>Pezizomycotina</taxon>
        <taxon>Orbiliomycetes</taxon>
        <taxon>Orbiliales</taxon>
        <taxon>Orbiliaceae</taxon>
        <taxon>Orbilia</taxon>
    </lineage>
</organism>
<proteinExistence type="predicted"/>
<evidence type="ECO:0000313" key="3">
    <source>
        <dbReference type="Proteomes" id="UP001365542"/>
    </source>
</evidence>
<accession>A0AAV9XGF7</accession>
<evidence type="ECO:0000256" key="1">
    <source>
        <dbReference type="SAM" id="MobiDB-lite"/>
    </source>
</evidence>
<protein>
    <submittedName>
        <fullName evidence="2">Uncharacterized protein</fullName>
    </submittedName>
</protein>
<dbReference type="Proteomes" id="UP001365542">
    <property type="component" value="Unassembled WGS sequence"/>
</dbReference>
<comment type="caution">
    <text evidence="2">The sequence shown here is derived from an EMBL/GenBank/DDBJ whole genome shotgun (WGS) entry which is preliminary data.</text>
</comment>
<feature type="compositionally biased region" description="Basic and acidic residues" evidence="1">
    <location>
        <begin position="15"/>
        <end position="30"/>
    </location>
</feature>
<feature type="region of interest" description="Disordered" evidence="1">
    <location>
        <begin position="1"/>
        <end position="74"/>
    </location>
</feature>
<evidence type="ECO:0000313" key="2">
    <source>
        <dbReference type="EMBL" id="KAK6541003.1"/>
    </source>
</evidence>
<name>A0AAV9XGF7_9PEZI</name>
<feature type="compositionally biased region" description="Basic residues" evidence="1">
    <location>
        <begin position="1"/>
        <end position="14"/>
    </location>
</feature>
<reference evidence="2 3" key="1">
    <citation type="submission" date="2019-10" db="EMBL/GenBank/DDBJ databases">
        <authorList>
            <person name="Palmer J.M."/>
        </authorList>
    </citation>
    <scope>NUCLEOTIDE SEQUENCE [LARGE SCALE GENOMIC DNA]</scope>
    <source>
        <strain evidence="2 3">TWF694</strain>
    </source>
</reference>
<dbReference type="AlphaFoldDB" id="A0AAV9XGF7"/>
<sequence>MPPKKRSKKPSKGARARDILLRRPPRKEEQELYQGPPAEVEDTMLASSPSTDDNTHSGPSTPLPPRASTPPLFQPTVLTLSGRSALLNNRPGEKLLARPTSHPHRSKVWGRGLFQSQEHIDIVNKVSGILDLHGYENIWQPLDPLETRETVESIMMKLWHHCILEVDGPGDQDMLLIIGAAAFMRLGCRFPKQFKTYLIKILTQNPLPPTIKLTDRATDQLKQALEIYKPGTFYIFETAPELEMLPLLADTQNFERDIWGTDLTKLINTAKEAEELFDAEESESMKEGKSKATESLRKIVERSGLNPNETSLMGSDLDFDTESGTSMDEFDSGSGCGRPTRAVSLVGSKGTISRKSSLRGEGSAMGALSRIASNAGLNRKPSLLMKNSEQEDVGGLVKGIKNLFTGGGKKKENETGP</sequence>
<gene>
    <name evidence="2" type="ORF">TWF694_008384</name>
</gene>
<dbReference type="EMBL" id="JAVHJO010000004">
    <property type="protein sequence ID" value="KAK6541003.1"/>
    <property type="molecule type" value="Genomic_DNA"/>
</dbReference>
<feature type="compositionally biased region" description="Polar residues" evidence="1">
    <location>
        <begin position="45"/>
        <end position="60"/>
    </location>
</feature>